<keyword evidence="1" id="KW-0812">Transmembrane</keyword>
<dbReference type="Proteomes" id="UP000029646">
    <property type="component" value="Unassembled WGS sequence"/>
</dbReference>
<evidence type="ECO:0000313" key="6">
    <source>
        <dbReference type="Proteomes" id="UP000029646"/>
    </source>
</evidence>
<reference evidence="7" key="1">
    <citation type="journal article" date="2014" name="Genome Announc.">
        <title>Draft Genome Sequence of Marine Flavobacterium Jejuia pallidilutea Strain 11shimoA1 and Pigmentation Mutants.</title>
        <authorList>
            <person name="Takatani N."/>
            <person name="Nakanishi M."/>
            <person name="Meirelles P."/>
            <person name="Mino S."/>
            <person name="Suda W."/>
            <person name="Oshima K."/>
            <person name="Hattori M."/>
            <person name="Ohkuma M."/>
            <person name="Hosokawa M."/>
            <person name="Miyashita K."/>
            <person name="Thompson F.L."/>
            <person name="Niwa A."/>
            <person name="Sawabe T."/>
            <person name="Sawabe T."/>
        </authorList>
    </citation>
    <scope>NUCLEOTIDE SEQUENCE [LARGE SCALE GENOMIC DNA]</scope>
    <source>
        <strain evidence="7">JCM 19538</strain>
    </source>
</reference>
<dbReference type="InterPro" id="IPR036890">
    <property type="entry name" value="HATPase_C_sf"/>
</dbReference>
<evidence type="ECO:0000313" key="4">
    <source>
        <dbReference type="EMBL" id="GAL72615.1"/>
    </source>
</evidence>
<dbReference type="Gene3D" id="3.30.450.20">
    <property type="entry name" value="PAS domain"/>
    <property type="match status" value="1"/>
</dbReference>
<proteinExistence type="predicted"/>
<dbReference type="Proteomes" id="UP000029641">
    <property type="component" value="Unassembled WGS sequence"/>
</dbReference>
<evidence type="ECO:0000256" key="1">
    <source>
        <dbReference type="SAM" id="Phobius"/>
    </source>
</evidence>
<keyword evidence="4" id="KW-0418">Kinase</keyword>
<dbReference type="eggNOG" id="COG3920">
    <property type="taxonomic scope" value="Bacteria"/>
</dbReference>
<dbReference type="EMBL" id="BBNR01000043">
    <property type="protein sequence ID" value="GAL69136.1"/>
    <property type="molecule type" value="Genomic_DNA"/>
</dbReference>
<keyword evidence="1" id="KW-0472">Membrane</keyword>
<keyword evidence="4" id="KW-0808">Transferase</keyword>
<dbReference type="InterPro" id="IPR003594">
    <property type="entry name" value="HATPase_dom"/>
</dbReference>
<dbReference type="InterPro" id="IPR011495">
    <property type="entry name" value="Sig_transdc_His_kin_sub2_dim/P"/>
</dbReference>
<protein>
    <submittedName>
        <fullName evidence="5">Sensory transduction histidine kinase</fullName>
    </submittedName>
    <submittedName>
        <fullName evidence="4">Signal transduction histidine kinase</fullName>
    </submittedName>
</protein>
<dbReference type="SMART" id="SM00387">
    <property type="entry name" value="HATPase_c"/>
    <property type="match status" value="1"/>
</dbReference>
<feature type="domain" description="Histidine kinase" evidence="2">
    <location>
        <begin position="446"/>
        <end position="638"/>
    </location>
</feature>
<accession>A0A090W6G4</accession>
<dbReference type="RefSeq" id="WP_042247133.1">
    <property type="nucleotide sequence ID" value="NZ_BBNR01000043.1"/>
</dbReference>
<dbReference type="PANTHER" id="PTHR43065">
    <property type="entry name" value="SENSOR HISTIDINE KINASE"/>
    <property type="match status" value="1"/>
</dbReference>
<comment type="caution">
    <text evidence="4">The sequence shown here is derived from an EMBL/GenBank/DDBJ whole genome shotgun (WGS) entry which is preliminary data.</text>
</comment>
<keyword evidence="1" id="KW-1133">Transmembrane helix</keyword>
<evidence type="ECO:0000313" key="3">
    <source>
        <dbReference type="EMBL" id="GAL69136.1"/>
    </source>
</evidence>
<dbReference type="EMBL" id="BBNS01000028">
    <property type="protein sequence ID" value="GAL72615.1"/>
    <property type="molecule type" value="Genomic_DNA"/>
</dbReference>
<dbReference type="GO" id="GO:0016301">
    <property type="term" value="F:kinase activity"/>
    <property type="evidence" value="ECO:0007669"/>
    <property type="project" value="UniProtKB-KW"/>
</dbReference>
<feature type="transmembrane region" description="Helical" evidence="1">
    <location>
        <begin position="397"/>
        <end position="417"/>
    </location>
</feature>
<dbReference type="STRING" id="504487.JCM19538_1124"/>
<dbReference type="InterPro" id="IPR005467">
    <property type="entry name" value="His_kinase_dom"/>
</dbReference>
<dbReference type="SUPFAM" id="SSF55874">
    <property type="entry name" value="ATPase domain of HSP90 chaperone/DNA topoisomerase II/histidine kinase"/>
    <property type="match status" value="1"/>
</dbReference>
<gene>
    <name evidence="3" type="ORF">JCM19301_1679</name>
    <name evidence="4" type="ORF">JCM19302_3261</name>
    <name evidence="5" type="ORF">JCM19538_1124</name>
</gene>
<organism evidence="4 6">
    <name type="scientific">Jejuia pallidilutea</name>
    <dbReference type="NCBI Taxonomy" id="504487"/>
    <lineage>
        <taxon>Bacteria</taxon>
        <taxon>Pseudomonadati</taxon>
        <taxon>Bacteroidota</taxon>
        <taxon>Flavobacteriia</taxon>
        <taxon>Flavobacteriales</taxon>
        <taxon>Flavobacteriaceae</taxon>
        <taxon>Jejuia</taxon>
    </lineage>
</organism>
<evidence type="ECO:0000313" key="5">
    <source>
        <dbReference type="EMBL" id="GAL90814.1"/>
    </source>
</evidence>
<evidence type="ECO:0000313" key="7">
    <source>
        <dbReference type="Proteomes" id="UP000030184"/>
    </source>
</evidence>
<dbReference type="PROSITE" id="PS50109">
    <property type="entry name" value="HIS_KIN"/>
    <property type="match status" value="1"/>
</dbReference>
<sequence length="644" mass="73652">MKDSLVSLLCFFIISVSLSSQEKLYLNDSVLHKIETFILKDQLDSVSVLIAKQKQTPYIEVLKRIYRKDNPSYSDYYKFVSNVANSPGVSYGDVSNYINKTINTPQNYNKINLDYVTLKWSQVSKLRDEATIEEANTEQDKLEAYIKRFNPNDVNTIKANLLASTHQLVLLQIQNDVKRGKALCLENLKKADELGDTRLKIIFLYHLCDYYIIEGKLTEYIQASEQSLELENTLPTKTSYYIGTIIHLLDAYIYKGSNKKRVEELLSLLYSKQDTRQLSYSLYAKYISTLGADSSKLQSVFKQFEVSSVLEFCKKIESLGENTLNPNDFFHVLNESSRALASHGFLNEAIRYKDKCIVLTRKIYSEDLSQSLSSFKTKQAVKAKEVEIERVTERSNLYIVIATLVASLLLITFVFLIRKRKQSRLLEIKNSQINQALKEKELLVKEVHHRVKNNFQIIASLLELQAKSITDEKALAFANESKNRLKSMALIHQKLYQDKEGLINFDQYIRQLINEVSALHNSKDKVDIHIFTNNLFFDIDTALPLGLIVNELVTNAYKYAFSNTINGVLHITINKINNGKYKLTVLDNGPGIPNEYSAKSSEGFGLNLVNRLVKQLNGTLSIYNNNGTCIEIVFQDKNARKTID</sequence>
<dbReference type="PANTHER" id="PTHR43065:SF23">
    <property type="entry name" value="SENSOR HISTIDINE KINASE PDTAS"/>
    <property type="match status" value="1"/>
</dbReference>
<dbReference type="OrthoDB" id="9767435at2"/>
<dbReference type="EMBL" id="BBNY01000088">
    <property type="protein sequence ID" value="GAL90814.1"/>
    <property type="molecule type" value="Genomic_DNA"/>
</dbReference>
<dbReference type="Proteomes" id="UP000030184">
    <property type="component" value="Unassembled WGS sequence"/>
</dbReference>
<dbReference type="Pfam" id="PF07568">
    <property type="entry name" value="HisKA_2"/>
    <property type="match status" value="1"/>
</dbReference>
<keyword evidence="7" id="KW-1185">Reference proteome</keyword>
<dbReference type="Gene3D" id="3.30.565.10">
    <property type="entry name" value="Histidine kinase-like ATPase, C-terminal domain"/>
    <property type="match status" value="1"/>
</dbReference>
<name>A0A090W6G4_9FLAO</name>
<evidence type="ECO:0000259" key="2">
    <source>
        <dbReference type="PROSITE" id="PS50109"/>
    </source>
</evidence>
<dbReference type="AlphaFoldDB" id="A0A090W6G4"/>
<dbReference type="Pfam" id="PF02518">
    <property type="entry name" value="HATPase_c"/>
    <property type="match status" value="1"/>
</dbReference>